<protein>
    <submittedName>
        <fullName evidence="1">Uncharacterized protein</fullName>
    </submittedName>
</protein>
<dbReference type="Proteomes" id="UP001472677">
    <property type="component" value="Unassembled WGS sequence"/>
</dbReference>
<accession>A0ABR2A386</accession>
<reference evidence="1 2" key="1">
    <citation type="journal article" date="2024" name="G3 (Bethesda)">
        <title>Genome assembly of Hibiscus sabdariffa L. provides insights into metabolisms of medicinal natural products.</title>
        <authorList>
            <person name="Kim T."/>
        </authorList>
    </citation>
    <scope>NUCLEOTIDE SEQUENCE [LARGE SCALE GENOMIC DNA]</scope>
    <source>
        <strain evidence="1">TK-2024</strain>
        <tissue evidence="1">Old leaves</tissue>
    </source>
</reference>
<evidence type="ECO:0000313" key="2">
    <source>
        <dbReference type="Proteomes" id="UP001472677"/>
    </source>
</evidence>
<dbReference type="EMBL" id="JBBPBM010001099">
    <property type="protein sequence ID" value="KAK8487334.1"/>
    <property type="molecule type" value="Genomic_DNA"/>
</dbReference>
<gene>
    <name evidence="1" type="ORF">V6N12_031812</name>
</gene>
<organism evidence="1 2">
    <name type="scientific">Hibiscus sabdariffa</name>
    <name type="common">roselle</name>
    <dbReference type="NCBI Taxonomy" id="183260"/>
    <lineage>
        <taxon>Eukaryota</taxon>
        <taxon>Viridiplantae</taxon>
        <taxon>Streptophyta</taxon>
        <taxon>Embryophyta</taxon>
        <taxon>Tracheophyta</taxon>
        <taxon>Spermatophyta</taxon>
        <taxon>Magnoliopsida</taxon>
        <taxon>eudicotyledons</taxon>
        <taxon>Gunneridae</taxon>
        <taxon>Pentapetalae</taxon>
        <taxon>rosids</taxon>
        <taxon>malvids</taxon>
        <taxon>Malvales</taxon>
        <taxon>Malvaceae</taxon>
        <taxon>Malvoideae</taxon>
        <taxon>Hibiscus</taxon>
    </lineage>
</organism>
<name>A0ABR2A386_9ROSI</name>
<sequence>MASQRHVKSPLPLKPTPRLQVHYSVPSFCRSSWWCLLLTLLSISSLEAFSAISGLFFPLNQGGFKVRHHLLHQPHRASQSSSLCLVNIGPYQHLC</sequence>
<comment type="caution">
    <text evidence="1">The sequence shown here is derived from an EMBL/GenBank/DDBJ whole genome shotgun (WGS) entry which is preliminary data.</text>
</comment>
<evidence type="ECO:0000313" key="1">
    <source>
        <dbReference type="EMBL" id="KAK8487334.1"/>
    </source>
</evidence>
<proteinExistence type="predicted"/>
<keyword evidence="2" id="KW-1185">Reference proteome</keyword>